<feature type="domain" description="Serpin" evidence="5">
    <location>
        <begin position="40"/>
        <end position="410"/>
    </location>
</feature>
<dbReference type="Gene3D" id="3.30.497.10">
    <property type="entry name" value="Antithrombin, subunit I, domain 2"/>
    <property type="match status" value="1"/>
</dbReference>
<gene>
    <name evidence="7" type="ORF">PPYR_05766</name>
</gene>
<keyword evidence="1" id="KW-0646">Protease inhibitor</keyword>
<dbReference type="InterPro" id="IPR000215">
    <property type="entry name" value="Serpin_fam"/>
</dbReference>
<reference evidence="6" key="1">
    <citation type="journal article" date="2016" name="Sci. Rep.">
        <title>Molecular characterization of firefly nuptial gifts: a multi-omics approach sheds light on postcopulatory sexual selection.</title>
        <authorList>
            <person name="Al-Wathiqui N."/>
            <person name="Fallon T.R."/>
            <person name="South A."/>
            <person name="Weng J.K."/>
            <person name="Lewis S.M."/>
        </authorList>
    </citation>
    <scope>NUCLEOTIDE SEQUENCE</scope>
</reference>
<feature type="signal peptide" evidence="4">
    <location>
        <begin position="1"/>
        <end position="23"/>
    </location>
</feature>
<dbReference type="CDD" id="cd19598">
    <property type="entry name" value="serpin77Ba-like_insects"/>
    <property type="match status" value="1"/>
</dbReference>
<dbReference type="InterPro" id="IPR036186">
    <property type="entry name" value="Serpin_sf"/>
</dbReference>
<evidence type="ECO:0000313" key="7">
    <source>
        <dbReference type="EMBL" id="KAB0801412.1"/>
    </source>
</evidence>
<comment type="similarity">
    <text evidence="3">Belongs to the serpin family.</text>
</comment>
<proteinExistence type="inferred from homology"/>
<dbReference type="SUPFAM" id="SSF56574">
    <property type="entry name" value="Serpins"/>
    <property type="match status" value="1"/>
</dbReference>
<feature type="chain" id="PRO_5033289582" description="Serpin domain-containing protein" evidence="4">
    <location>
        <begin position="24"/>
        <end position="418"/>
    </location>
</feature>
<dbReference type="InParanoid" id="A0A1Y1KYZ6"/>
<evidence type="ECO:0000256" key="4">
    <source>
        <dbReference type="SAM" id="SignalP"/>
    </source>
</evidence>
<dbReference type="Proteomes" id="UP000327044">
    <property type="component" value="Unassembled WGS sequence"/>
</dbReference>
<sequence length="418" mass="46764">MVYLTFLLGTCVLSTTLLNYAWAQGNELAAVRDVGASLNQFTLRLLAETNDQVGDGLNLALSPYTVWSLLTVIAEGANGNTAKELEQSLGIPPNKEPFRRNYKSFSKYLQQKSKDVQLDLSSAIFTTKEQNINRPFQTLANNFYGVDIIPTNFKKLTEGVTTINNYVSQATNNRINNFVKIEDVADAEILLVSTLFFKGRWRTPFNKTATFRDTFYDSTGNKVKGSVQMMYQLGDFPYTILSALRSHAIELPFGDNGKMSLVVILPQKGEMLNSVLRRLSNMPFSYVFDALEVAEQQFAGDLVHVFLPRFNMKSELNLNQILDHMGIRDVLNPQKADLLGIFPHYLFVSRVIHEAKIEVNEEGAEASAAAGAALQNKIPSPKFQANRDFAYFIIDKPTRSILFAGKFTNPTTICDTCT</sequence>
<dbReference type="EMBL" id="VVIM01000003">
    <property type="protein sequence ID" value="KAB0801412.1"/>
    <property type="molecule type" value="Genomic_DNA"/>
</dbReference>
<accession>A0A1Y1KYZ6</accession>
<dbReference type="PANTHER" id="PTHR11461:SF367">
    <property type="entry name" value="GH21475P-RELATED"/>
    <property type="match status" value="1"/>
</dbReference>
<dbReference type="OrthoDB" id="9440847at2759"/>
<keyword evidence="4" id="KW-0732">Signal</keyword>
<dbReference type="Gene3D" id="2.30.39.10">
    <property type="entry name" value="Alpha-1-antitrypsin, domain 1"/>
    <property type="match status" value="1"/>
</dbReference>
<dbReference type="SMART" id="SM00093">
    <property type="entry name" value="SERPIN"/>
    <property type="match status" value="1"/>
</dbReference>
<evidence type="ECO:0000313" key="8">
    <source>
        <dbReference type="Proteomes" id="UP000327044"/>
    </source>
</evidence>
<dbReference type="GO" id="GO:0005615">
    <property type="term" value="C:extracellular space"/>
    <property type="evidence" value="ECO:0007669"/>
    <property type="project" value="InterPro"/>
</dbReference>
<evidence type="ECO:0000313" key="6">
    <source>
        <dbReference type="EMBL" id="JAV66623.1"/>
    </source>
</evidence>
<dbReference type="EMBL" id="GEZM01069147">
    <property type="protein sequence ID" value="JAV66623.1"/>
    <property type="molecule type" value="Transcribed_RNA"/>
</dbReference>
<evidence type="ECO:0000259" key="5">
    <source>
        <dbReference type="SMART" id="SM00093"/>
    </source>
</evidence>
<organism evidence="6">
    <name type="scientific">Photinus pyralis</name>
    <name type="common">Common eastern firefly</name>
    <name type="synonym">Lampyris pyralis</name>
    <dbReference type="NCBI Taxonomy" id="7054"/>
    <lineage>
        <taxon>Eukaryota</taxon>
        <taxon>Metazoa</taxon>
        <taxon>Ecdysozoa</taxon>
        <taxon>Arthropoda</taxon>
        <taxon>Hexapoda</taxon>
        <taxon>Insecta</taxon>
        <taxon>Pterygota</taxon>
        <taxon>Neoptera</taxon>
        <taxon>Endopterygota</taxon>
        <taxon>Coleoptera</taxon>
        <taxon>Polyphaga</taxon>
        <taxon>Elateriformia</taxon>
        <taxon>Elateroidea</taxon>
        <taxon>Lampyridae</taxon>
        <taxon>Lampyrinae</taxon>
        <taxon>Photinus</taxon>
    </lineage>
</organism>
<dbReference type="FunCoup" id="A0A1Y1KYZ6">
    <property type="interactions" value="57"/>
</dbReference>
<reference evidence="7 8" key="2">
    <citation type="journal article" date="2018" name="Elife">
        <title>Firefly genomes illuminate parallel origins of bioluminescence in beetles.</title>
        <authorList>
            <person name="Fallon T.R."/>
            <person name="Lower S.E."/>
            <person name="Chang C.H."/>
            <person name="Bessho-Uehara M."/>
            <person name="Martin G.J."/>
            <person name="Bewick A.J."/>
            <person name="Behringer M."/>
            <person name="Debat H.J."/>
            <person name="Wong I."/>
            <person name="Day J.C."/>
            <person name="Suvorov A."/>
            <person name="Silva C.J."/>
            <person name="Stanger-Hall K.F."/>
            <person name="Hall D.W."/>
            <person name="Schmitz R.J."/>
            <person name="Nelson D.R."/>
            <person name="Lewis S.M."/>
            <person name="Shigenobu S."/>
            <person name="Bybee S.M."/>
            <person name="Larracuente A.M."/>
            <person name="Oba Y."/>
            <person name="Weng J.K."/>
        </authorList>
    </citation>
    <scope>NUCLEOTIDE SEQUENCE [LARGE SCALE GENOMIC DNA]</scope>
    <source>
        <strain evidence="7">1611_PpyrPB1</strain>
        <tissue evidence="7">Whole body</tissue>
    </source>
</reference>
<dbReference type="GO" id="GO:0004867">
    <property type="term" value="F:serine-type endopeptidase inhibitor activity"/>
    <property type="evidence" value="ECO:0007669"/>
    <property type="project" value="UniProtKB-KW"/>
</dbReference>
<reference evidence="7" key="3">
    <citation type="submission" date="2019-08" db="EMBL/GenBank/DDBJ databases">
        <authorList>
            <consortium name="Photinus pyralis genome working group"/>
            <person name="Fallon T.R."/>
            <person name="Sander Lower S.E."/>
            <person name="Weng J.-K."/>
        </authorList>
    </citation>
    <scope>NUCLEOTIDE SEQUENCE</scope>
    <source>
        <strain evidence="7">1611_PpyrPB1</strain>
        <tissue evidence="7">Whole body</tissue>
    </source>
</reference>
<dbReference type="InterPro" id="IPR042178">
    <property type="entry name" value="Serpin_sf_1"/>
</dbReference>
<keyword evidence="8" id="KW-1185">Reference proteome</keyword>
<evidence type="ECO:0000256" key="1">
    <source>
        <dbReference type="ARBA" id="ARBA00022690"/>
    </source>
</evidence>
<dbReference type="InterPro" id="IPR042185">
    <property type="entry name" value="Serpin_sf_2"/>
</dbReference>
<evidence type="ECO:0000256" key="2">
    <source>
        <dbReference type="ARBA" id="ARBA00022900"/>
    </source>
</evidence>
<evidence type="ECO:0000256" key="3">
    <source>
        <dbReference type="RuleBase" id="RU000411"/>
    </source>
</evidence>
<dbReference type="InterPro" id="IPR023796">
    <property type="entry name" value="Serpin_dom"/>
</dbReference>
<dbReference type="AlphaFoldDB" id="A0A1Y1KYZ6"/>
<dbReference type="Pfam" id="PF00079">
    <property type="entry name" value="Serpin"/>
    <property type="match status" value="1"/>
</dbReference>
<dbReference type="PANTHER" id="PTHR11461">
    <property type="entry name" value="SERINE PROTEASE INHIBITOR, SERPIN"/>
    <property type="match status" value="1"/>
</dbReference>
<protein>
    <recommendedName>
        <fullName evidence="5">Serpin domain-containing protein</fullName>
    </recommendedName>
</protein>
<name>A0A1Y1KYZ6_PHOPY</name>
<keyword evidence="2" id="KW-0722">Serine protease inhibitor</keyword>